<dbReference type="OrthoDB" id="1451408at2"/>
<proteinExistence type="predicted"/>
<protein>
    <recommendedName>
        <fullName evidence="4">Tetratricopeptide repeat protein</fullName>
    </recommendedName>
</protein>
<dbReference type="RefSeq" id="WP_112113780.1">
    <property type="nucleotide sequence ID" value="NZ_QLSZ01000010.1"/>
</dbReference>
<name>A0A328Y9G9_9FLAO</name>
<organism evidence="2 3">
    <name type="scientific">Flavobacterium aciduliphilum</name>
    <dbReference type="NCBI Taxonomy" id="1101402"/>
    <lineage>
        <taxon>Bacteria</taxon>
        <taxon>Pseudomonadati</taxon>
        <taxon>Bacteroidota</taxon>
        <taxon>Flavobacteriia</taxon>
        <taxon>Flavobacteriales</taxon>
        <taxon>Flavobacteriaceae</taxon>
        <taxon>Flavobacterium</taxon>
    </lineage>
</organism>
<feature type="signal peptide" evidence="1">
    <location>
        <begin position="1"/>
        <end position="19"/>
    </location>
</feature>
<evidence type="ECO:0000313" key="2">
    <source>
        <dbReference type="EMBL" id="RAR70658.1"/>
    </source>
</evidence>
<evidence type="ECO:0000313" key="3">
    <source>
        <dbReference type="Proteomes" id="UP000248840"/>
    </source>
</evidence>
<evidence type="ECO:0008006" key="4">
    <source>
        <dbReference type="Google" id="ProtNLM"/>
    </source>
</evidence>
<dbReference type="Gene3D" id="1.25.40.10">
    <property type="entry name" value="Tetratricopeptide repeat domain"/>
    <property type="match status" value="1"/>
</dbReference>
<dbReference type="SUPFAM" id="SSF48452">
    <property type="entry name" value="TPR-like"/>
    <property type="match status" value="1"/>
</dbReference>
<dbReference type="EMBL" id="QLSZ01000010">
    <property type="protein sequence ID" value="RAR70658.1"/>
    <property type="molecule type" value="Genomic_DNA"/>
</dbReference>
<dbReference type="InterPro" id="IPR011990">
    <property type="entry name" value="TPR-like_helical_dom_sf"/>
</dbReference>
<evidence type="ECO:0000256" key="1">
    <source>
        <dbReference type="SAM" id="SignalP"/>
    </source>
</evidence>
<dbReference type="AlphaFoldDB" id="A0A328Y9G9"/>
<reference evidence="2 3" key="1">
    <citation type="submission" date="2018-06" db="EMBL/GenBank/DDBJ databases">
        <title>Genomic Encyclopedia of Archaeal and Bacterial Type Strains, Phase II (KMG-II): from individual species to whole genera.</title>
        <authorList>
            <person name="Goeker M."/>
        </authorList>
    </citation>
    <scope>NUCLEOTIDE SEQUENCE [LARGE SCALE GENOMIC DNA]</scope>
    <source>
        <strain evidence="2 3">DSM 25663</strain>
    </source>
</reference>
<sequence>MTSKIVNALFLFGTFFCFAQSKEGYWDNIRTTNETITLRAGEKKIVKTAEFPEGTTELVYRITVLDDNQKLSSSLVSLLKAIPDPTGISQGTAGAVFLMSSISGTDKCKYAIFSQAKEADNYLNTEKTTKACFVQDSPINKEAKLLKSKTSDCLNSKTQQLYFAFQSDNWVMKQTIVLEVVPWVDNKASRGWDVANKNEIIALGKNTKVFATLTNKESFLAGFLEKVTQKYTHKDFIGLLPIEKSAAIESATEEALLKTGELKKYYDLFRNKANAALSTLHVEDAISILQAEFISKNRAEALDYAILAKCFILTKQFDKAEDVLKTATEKFPTDTNLQLQNAHLYLFTDRVSEAKELHKKFKNQNVSTTVSWIQQTKQDFELFKKQHLPDDYFNKILKILE</sequence>
<accession>A0A328Y9G9</accession>
<keyword evidence="3" id="KW-1185">Reference proteome</keyword>
<comment type="caution">
    <text evidence="2">The sequence shown here is derived from an EMBL/GenBank/DDBJ whole genome shotgun (WGS) entry which is preliminary data.</text>
</comment>
<feature type="chain" id="PRO_5016315650" description="Tetratricopeptide repeat protein" evidence="1">
    <location>
        <begin position="20"/>
        <end position="401"/>
    </location>
</feature>
<gene>
    <name evidence="2" type="ORF">CLV55_11058</name>
</gene>
<dbReference type="Proteomes" id="UP000248840">
    <property type="component" value="Unassembled WGS sequence"/>
</dbReference>
<keyword evidence="1" id="KW-0732">Signal</keyword>